<evidence type="ECO:0000256" key="1">
    <source>
        <dbReference type="ARBA" id="ARBA00022729"/>
    </source>
</evidence>
<dbReference type="InterPro" id="IPR026444">
    <property type="entry name" value="Secre_tail"/>
</dbReference>
<keyword evidence="4" id="KW-1185">Reference proteome</keyword>
<evidence type="ECO:0000313" key="3">
    <source>
        <dbReference type="EMBL" id="MCU7615107.1"/>
    </source>
</evidence>
<proteinExistence type="predicted"/>
<gene>
    <name evidence="3" type="ORF">N0B16_11715</name>
</gene>
<keyword evidence="1 2" id="KW-0732">Signal</keyword>
<organism evidence="3 4">
    <name type="scientific">Chryseobacterium gilvum</name>
    <dbReference type="NCBI Taxonomy" id="2976534"/>
    <lineage>
        <taxon>Bacteria</taxon>
        <taxon>Pseudomonadati</taxon>
        <taxon>Bacteroidota</taxon>
        <taxon>Flavobacteriia</taxon>
        <taxon>Flavobacteriales</taxon>
        <taxon>Weeksellaceae</taxon>
        <taxon>Chryseobacterium group</taxon>
        <taxon>Chryseobacterium</taxon>
    </lineage>
</organism>
<dbReference type="EMBL" id="JAOTEN010000003">
    <property type="protein sequence ID" value="MCU7615107.1"/>
    <property type="molecule type" value="Genomic_DNA"/>
</dbReference>
<dbReference type="RefSeq" id="WP_262991130.1">
    <property type="nucleotide sequence ID" value="NZ_JAOTEN010000003.1"/>
</dbReference>
<comment type="caution">
    <text evidence="3">The sequence shown here is derived from an EMBL/GenBank/DDBJ whole genome shotgun (WGS) entry which is preliminary data.</text>
</comment>
<evidence type="ECO:0000256" key="2">
    <source>
        <dbReference type="SAM" id="SignalP"/>
    </source>
</evidence>
<feature type="chain" id="PRO_5047059797" evidence="2">
    <location>
        <begin position="27"/>
        <end position="757"/>
    </location>
</feature>
<reference evidence="4" key="1">
    <citation type="submission" date="2023-07" db="EMBL/GenBank/DDBJ databases">
        <title>Chryseobacterium sp. GMJ5 Genome sequencing and assembly.</title>
        <authorList>
            <person name="Jung Y."/>
        </authorList>
    </citation>
    <scope>NUCLEOTIDE SEQUENCE [LARGE SCALE GENOMIC DNA]</scope>
    <source>
        <strain evidence="4">GMJ5</strain>
    </source>
</reference>
<name>A0ABT2W1I8_9FLAO</name>
<dbReference type="NCBIfam" id="TIGR04183">
    <property type="entry name" value="Por_Secre_tail"/>
    <property type="match status" value="1"/>
</dbReference>
<dbReference type="Proteomes" id="UP001208114">
    <property type="component" value="Unassembled WGS sequence"/>
</dbReference>
<sequence>MNLKLQHVSKASMTFLMALFSISGWAQIFEQDFNSSSTVSSYVSATTPNSGQFNAISTSGSGTVLSINGGKLRFARTGNAGAYTRTTDLTPTPQLMIYQFDLAVSNNTAAVTNAATWQIGSAFTTGNSTEANSIVHSRLGLNLTATNGSFSLRDIGGSLNSSVFSGTQNIFWVINNTGATAFYLAPDNTVGTLSNDEADLWVGTTKALTSLPATTATQSLTDFKFVISNGTANVDIDNLKIYSGSNITVWNGTTWSNGTPSSTLNAAINDNYTGTGFTAKTLIVNSGFTLTINSGQTVTTGNLTNNGAVIVNDGGNLIQTAAGTYSGTGTFTVNKNGASALDKYAFWSSPVASQNLATMYGAGLTPSFITEYNTATDYFVTATSNTSVVGKGYSIKTPAAAASGIFIGTPNNGAQTYTLATTGSGHNLVGNPYPSNLDLVAFYNANSGRINSTFYFWDNTSNSVTTQGGTTSVNIGYATYNALSQTWAAAPNSGITPAGNGANIGQGFFVQTLATPTDTSLSFTNDMRVATTGTFFNKTTNNTEGKFWLRINSSYNTNNTLAVAYLAPASDSFDNYDSKAIATGSDAFYTMADAQKLLIQGKAGFDTDDVVPVGNKYFQNGNFVISLIQKEGIFNAGQPVYLHDKVSGTYTNLQNGTYSFTANSGEFTERFEIVYKLNVLATTEVEKAGLEVYRDGEDFVVRNTKNIDSVTVYDAAGRMITKITANSKLIRIPVSAKGMYILKAVSEGKEYSKKIIK</sequence>
<accession>A0ABT2W1I8</accession>
<feature type="signal peptide" evidence="2">
    <location>
        <begin position="1"/>
        <end position="26"/>
    </location>
</feature>
<protein>
    <submittedName>
        <fullName evidence="3">T9SS type A sorting domain-containing protein</fullName>
    </submittedName>
</protein>
<evidence type="ECO:0000313" key="4">
    <source>
        <dbReference type="Proteomes" id="UP001208114"/>
    </source>
</evidence>